<proteinExistence type="predicted"/>
<dbReference type="AlphaFoldDB" id="A0A0A9H0N2"/>
<evidence type="ECO:0000313" key="2">
    <source>
        <dbReference type="EMBL" id="JAE28391.1"/>
    </source>
</evidence>
<dbReference type="EMBL" id="GBRH01169505">
    <property type="protein sequence ID" value="JAE28391.1"/>
    <property type="molecule type" value="Transcribed_RNA"/>
</dbReference>
<feature type="region of interest" description="Disordered" evidence="1">
    <location>
        <begin position="1"/>
        <end position="22"/>
    </location>
</feature>
<sequence>MRDSTDTYQNGSRSNRTAATGM</sequence>
<reference evidence="2" key="1">
    <citation type="submission" date="2014-09" db="EMBL/GenBank/DDBJ databases">
        <authorList>
            <person name="Magalhaes I.L.F."/>
            <person name="Oliveira U."/>
            <person name="Santos F.R."/>
            <person name="Vidigal T.H.D.A."/>
            <person name="Brescovit A.D."/>
            <person name="Santos A.J."/>
        </authorList>
    </citation>
    <scope>NUCLEOTIDE SEQUENCE</scope>
    <source>
        <tissue evidence="2">Shoot tissue taken approximately 20 cm above the soil surface</tissue>
    </source>
</reference>
<protein>
    <submittedName>
        <fullName evidence="2">Uncharacterized protein</fullName>
    </submittedName>
</protein>
<reference evidence="2" key="2">
    <citation type="journal article" date="2015" name="Data Brief">
        <title>Shoot transcriptome of the giant reed, Arundo donax.</title>
        <authorList>
            <person name="Barrero R.A."/>
            <person name="Guerrero F.D."/>
            <person name="Moolhuijzen P."/>
            <person name="Goolsby J.A."/>
            <person name="Tidwell J."/>
            <person name="Bellgard S.E."/>
            <person name="Bellgard M.I."/>
        </authorList>
    </citation>
    <scope>NUCLEOTIDE SEQUENCE</scope>
    <source>
        <tissue evidence="2">Shoot tissue taken approximately 20 cm above the soil surface</tissue>
    </source>
</reference>
<organism evidence="2">
    <name type="scientific">Arundo donax</name>
    <name type="common">Giant reed</name>
    <name type="synonym">Donax arundinaceus</name>
    <dbReference type="NCBI Taxonomy" id="35708"/>
    <lineage>
        <taxon>Eukaryota</taxon>
        <taxon>Viridiplantae</taxon>
        <taxon>Streptophyta</taxon>
        <taxon>Embryophyta</taxon>
        <taxon>Tracheophyta</taxon>
        <taxon>Spermatophyta</taxon>
        <taxon>Magnoliopsida</taxon>
        <taxon>Liliopsida</taxon>
        <taxon>Poales</taxon>
        <taxon>Poaceae</taxon>
        <taxon>PACMAD clade</taxon>
        <taxon>Arundinoideae</taxon>
        <taxon>Arundineae</taxon>
        <taxon>Arundo</taxon>
    </lineage>
</organism>
<evidence type="ECO:0000256" key="1">
    <source>
        <dbReference type="SAM" id="MobiDB-lite"/>
    </source>
</evidence>
<accession>A0A0A9H0N2</accession>
<name>A0A0A9H0N2_ARUDO</name>